<evidence type="ECO:0000256" key="5">
    <source>
        <dbReference type="RuleBase" id="RU003495"/>
    </source>
</evidence>
<dbReference type="Gene3D" id="3.30.70.1070">
    <property type="entry name" value="Sporulation related repeat"/>
    <property type="match status" value="1"/>
</dbReference>
<dbReference type="InterPro" id="IPR034718">
    <property type="entry name" value="RlpA"/>
</dbReference>
<keyword evidence="1 6" id="KW-0732">Signal</keyword>
<dbReference type="EC" id="4.2.2.-" evidence="4"/>
<gene>
    <name evidence="4" type="primary">rlpA</name>
    <name evidence="8" type="ORF">V6X30_00540</name>
</gene>
<dbReference type="InterPro" id="IPR036908">
    <property type="entry name" value="RlpA-like_sf"/>
</dbReference>
<evidence type="ECO:0000256" key="1">
    <source>
        <dbReference type="ARBA" id="ARBA00022729"/>
    </source>
</evidence>
<keyword evidence="4" id="KW-0564">Palmitate</keyword>
<evidence type="ECO:0000256" key="2">
    <source>
        <dbReference type="ARBA" id="ARBA00023239"/>
    </source>
</evidence>
<evidence type="ECO:0000313" key="8">
    <source>
        <dbReference type="EMBL" id="MEX0429889.1"/>
    </source>
</evidence>
<evidence type="ECO:0000256" key="4">
    <source>
        <dbReference type="HAMAP-Rule" id="MF_02071"/>
    </source>
</evidence>
<dbReference type="PROSITE" id="PS51724">
    <property type="entry name" value="SPOR"/>
    <property type="match status" value="1"/>
</dbReference>
<dbReference type="InterPro" id="IPR012997">
    <property type="entry name" value="RplA"/>
</dbReference>
<dbReference type="InterPro" id="IPR009009">
    <property type="entry name" value="RlpA-like_DPBB"/>
</dbReference>
<keyword evidence="4" id="KW-1003">Cell membrane</keyword>
<proteinExistence type="inferred from homology"/>
<evidence type="ECO:0000313" key="9">
    <source>
        <dbReference type="Proteomes" id="UP001556637"/>
    </source>
</evidence>
<comment type="subcellular location">
    <subcellularLocation>
        <location evidence="4">Cell membrane</location>
        <topology evidence="4">Lipid-anchor</topology>
    </subcellularLocation>
</comment>
<organism evidence="8 9">
    <name type="scientific">Spiribacter insolitus</name>
    <dbReference type="NCBI Taxonomy" id="3122417"/>
    <lineage>
        <taxon>Bacteria</taxon>
        <taxon>Pseudomonadati</taxon>
        <taxon>Pseudomonadota</taxon>
        <taxon>Gammaproteobacteria</taxon>
        <taxon>Chromatiales</taxon>
        <taxon>Ectothiorhodospiraceae</taxon>
        <taxon>Spiribacter</taxon>
    </lineage>
</organism>
<evidence type="ECO:0000256" key="3">
    <source>
        <dbReference type="ARBA" id="ARBA00023316"/>
    </source>
</evidence>
<evidence type="ECO:0000256" key="6">
    <source>
        <dbReference type="SAM" id="SignalP"/>
    </source>
</evidence>
<dbReference type="SUPFAM" id="SSF50685">
    <property type="entry name" value="Barwin-like endoglucanases"/>
    <property type="match status" value="1"/>
</dbReference>
<dbReference type="Gene3D" id="2.40.40.10">
    <property type="entry name" value="RlpA-like domain"/>
    <property type="match status" value="1"/>
</dbReference>
<feature type="domain" description="SPOR" evidence="7">
    <location>
        <begin position="191"/>
        <end position="269"/>
    </location>
</feature>
<dbReference type="PROSITE" id="PS51257">
    <property type="entry name" value="PROKAR_LIPOPROTEIN"/>
    <property type="match status" value="1"/>
</dbReference>
<keyword evidence="4" id="KW-0449">Lipoprotein</keyword>
<dbReference type="HAMAP" id="MF_02071">
    <property type="entry name" value="RlpA"/>
    <property type="match status" value="1"/>
</dbReference>
<feature type="signal peptide" evidence="6">
    <location>
        <begin position="1"/>
        <end position="20"/>
    </location>
</feature>
<keyword evidence="9" id="KW-1185">Reference proteome</keyword>
<dbReference type="SUPFAM" id="SSF110997">
    <property type="entry name" value="Sporulation related repeat"/>
    <property type="match status" value="1"/>
</dbReference>
<sequence length="276" mass="29536">MRALAVLVVTLVLAGCSSLAPEPGDGPGRVIDNPMAIPDAVPQDAPRSRYGNPESYEVFGRRYQVMETASGHRERGIASWYGSKFHGRRTSSGEPYDMYAMTAAHKHLPLPTWVEVRHLGNDRRIVVKVNDRGPFADNRIIDLSYAAAAKLGMLGTGTAPVEIRTVTPDNTTPTPGRVRTAAAPIDAGEPAGDEPAYWIQLAAFSQAANARQLAAELNGAGLSAAPRIHRGDDGLHRVRVGPLPDVAAVDRISAELQRARFSPGHVIIPDETATAD</sequence>
<dbReference type="Pfam" id="PF03330">
    <property type="entry name" value="DPBB_1"/>
    <property type="match status" value="1"/>
</dbReference>
<dbReference type="Proteomes" id="UP001556637">
    <property type="component" value="Unassembled WGS sequence"/>
</dbReference>
<dbReference type="InterPro" id="IPR007730">
    <property type="entry name" value="SPOR-like_dom"/>
</dbReference>
<dbReference type="PANTHER" id="PTHR34183">
    <property type="entry name" value="ENDOLYTIC PEPTIDOGLYCAN TRANSGLYCOSYLASE RLPA"/>
    <property type="match status" value="1"/>
</dbReference>
<dbReference type="NCBIfam" id="TIGR00413">
    <property type="entry name" value="rlpA"/>
    <property type="match status" value="1"/>
</dbReference>
<feature type="chain" id="PRO_5047183468" description="Endolytic peptidoglycan transglycosylase RlpA" evidence="6">
    <location>
        <begin position="21"/>
        <end position="276"/>
    </location>
</feature>
<evidence type="ECO:0000259" key="7">
    <source>
        <dbReference type="PROSITE" id="PS51724"/>
    </source>
</evidence>
<accession>A0ABV3T5G7</accession>
<keyword evidence="2 4" id="KW-0456">Lyase</keyword>
<comment type="caution">
    <text evidence="8">The sequence shown here is derived from an EMBL/GenBank/DDBJ whole genome shotgun (WGS) entry which is preliminary data.</text>
</comment>
<keyword evidence="4" id="KW-0472">Membrane</keyword>
<dbReference type="RefSeq" id="WP_367982689.1">
    <property type="nucleotide sequence ID" value="NZ_JBAKFF010000001.1"/>
</dbReference>
<comment type="similarity">
    <text evidence="4 5">Belongs to the RlpA family.</text>
</comment>
<comment type="function">
    <text evidence="4">Lytic transglycosylase with a strong preference for naked glycan strands that lack stem peptides.</text>
</comment>
<dbReference type="PANTHER" id="PTHR34183:SF1">
    <property type="entry name" value="ENDOLYTIC PEPTIDOGLYCAN TRANSGLYCOSYLASE RLPA"/>
    <property type="match status" value="1"/>
</dbReference>
<name>A0ABV3T5G7_9GAMM</name>
<protein>
    <recommendedName>
        <fullName evidence="4">Endolytic peptidoglycan transglycosylase RlpA</fullName>
        <ecNumber evidence="4">4.2.2.-</ecNumber>
    </recommendedName>
</protein>
<dbReference type="Pfam" id="PF05036">
    <property type="entry name" value="SPOR"/>
    <property type="match status" value="1"/>
</dbReference>
<dbReference type="InterPro" id="IPR036680">
    <property type="entry name" value="SPOR-like_sf"/>
</dbReference>
<dbReference type="CDD" id="cd22268">
    <property type="entry name" value="DPBB_RlpA-like"/>
    <property type="match status" value="1"/>
</dbReference>
<dbReference type="EMBL" id="JBAKFF010000001">
    <property type="protein sequence ID" value="MEX0429889.1"/>
    <property type="molecule type" value="Genomic_DNA"/>
</dbReference>
<keyword evidence="3 4" id="KW-0961">Cell wall biogenesis/degradation</keyword>
<reference evidence="8 9" key="1">
    <citation type="submission" date="2024-02" db="EMBL/GenBank/DDBJ databases">
        <title>New especies of Spiribacter isolated from saline water.</title>
        <authorList>
            <person name="Leon M.J."/>
            <person name="De La Haba R."/>
            <person name="Sanchez-Porro C."/>
            <person name="Ventosa A."/>
        </authorList>
    </citation>
    <scope>NUCLEOTIDE SEQUENCE [LARGE SCALE GENOMIC DNA]</scope>
    <source>
        <strain evidence="9">ag22IC4-189</strain>
    </source>
</reference>